<evidence type="ECO:0000313" key="3">
    <source>
        <dbReference type="Proteomes" id="UP000292702"/>
    </source>
</evidence>
<feature type="region of interest" description="Disordered" evidence="1">
    <location>
        <begin position="1"/>
        <end position="30"/>
    </location>
</feature>
<dbReference type="EMBL" id="RWJN01000149">
    <property type="protein sequence ID" value="TCD66100.1"/>
    <property type="molecule type" value="Genomic_DNA"/>
</dbReference>
<evidence type="ECO:0000256" key="1">
    <source>
        <dbReference type="SAM" id="MobiDB-lite"/>
    </source>
</evidence>
<feature type="compositionally biased region" description="Polar residues" evidence="1">
    <location>
        <begin position="16"/>
        <end position="27"/>
    </location>
</feature>
<feature type="compositionally biased region" description="Acidic residues" evidence="1">
    <location>
        <begin position="593"/>
        <end position="610"/>
    </location>
</feature>
<name>A0A4R0RDA2_9APHY</name>
<dbReference type="SUPFAM" id="SSF52047">
    <property type="entry name" value="RNI-like"/>
    <property type="match status" value="1"/>
</dbReference>
<accession>A0A4R0RDA2</accession>
<evidence type="ECO:0000313" key="2">
    <source>
        <dbReference type="EMBL" id="TCD66100.1"/>
    </source>
</evidence>
<proteinExistence type="predicted"/>
<gene>
    <name evidence="2" type="ORF">EIP91_001752</name>
</gene>
<feature type="region of interest" description="Disordered" evidence="1">
    <location>
        <begin position="591"/>
        <end position="610"/>
    </location>
</feature>
<dbReference type="InterPro" id="IPR032675">
    <property type="entry name" value="LRR_dom_sf"/>
</dbReference>
<organism evidence="2 3">
    <name type="scientific">Steccherinum ochraceum</name>
    <dbReference type="NCBI Taxonomy" id="92696"/>
    <lineage>
        <taxon>Eukaryota</taxon>
        <taxon>Fungi</taxon>
        <taxon>Dikarya</taxon>
        <taxon>Basidiomycota</taxon>
        <taxon>Agaricomycotina</taxon>
        <taxon>Agaricomycetes</taxon>
        <taxon>Polyporales</taxon>
        <taxon>Steccherinaceae</taxon>
        <taxon>Steccherinum</taxon>
    </lineage>
</organism>
<dbReference type="OrthoDB" id="2750047at2759"/>
<comment type="caution">
    <text evidence="2">The sequence shown here is derived from an EMBL/GenBank/DDBJ whole genome shotgun (WGS) entry which is preliminary data.</text>
</comment>
<keyword evidence="3" id="KW-1185">Reference proteome</keyword>
<dbReference type="Gene3D" id="3.80.10.10">
    <property type="entry name" value="Ribonuclease Inhibitor"/>
    <property type="match status" value="1"/>
</dbReference>
<protein>
    <submittedName>
        <fullName evidence="2">Uncharacterized protein</fullName>
    </submittedName>
</protein>
<dbReference type="Proteomes" id="UP000292702">
    <property type="component" value="Unassembled WGS sequence"/>
</dbReference>
<dbReference type="AlphaFoldDB" id="A0A4R0RDA2"/>
<reference evidence="2 3" key="1">
    <citation type="submission" date="2018-11" db="EMBL/GenBank/DDBJ databases">
        <title>Genome assembly of Steccherinum ochraceum LE-BIN_3174, the white-rot fungus of the Steccherinaceae family (The Residual Polyporoid clade, Polyporales, Basidiomycota).</title>
        <authorList>
            <person name="Fedorova T.V."/>
            <person name="Glazunova O.A."/>
            <person name="Landesman E.O."/>
            <person name="Moiseenko K.V."/>
            <person name="Psurtseva N.V."/>
            <person name="Savinova O.S."/>
            <person name="Shakhova N.V."/>
            <person name="Tyazhelova T.V."/>
            <person name="Vasina D.V."/>
        </authorList>
    </citation>
    <scope>NUCLEOTIDE SEQUENCE [LARGE SCALE GENOMIC DNA]</scope>
    <source>
        <strain evidence="2 3">LE-BIN_3174</strain>
    </source>
</reference>
<sequence length="610" mass="68481">MEYSDSDASAEYQEARVTQSTTRSPNGINLIDPMLPEGSRTCTPDHAQLRRVNSCYAATARLPPEILAIVFCFTAEAFIHDLDHKLHYYCNMTKFAEVSHHWRDVALDTPALWNKIVITKRLSLERTLELLRRSKQASLHVAIAGPLPLLQHFQEVAREFVRAETMHIMVSCRDASHIYACLPASAPRLVLMEWWGMTPSTDTSLFSFFEQCATPSLQKLKLTDVVNLTWGPNIFPHSLTHLHVSNFRVLEPSVLQLAEALNSLHVLEELEFSGLRPSPSPDNDSLPPIASLTVVLPQLRLIKLCGDTITCAHFLAYLDVPPTARIALRFDSECSPPILTLIAPPIRAKLVAASYDGACPIKKVKIYSRMIHFFTAASDSEEIMSIMSGVSWSGHSWRVCWGNLCTTLPLQDVTACYIRNPSYTLAHRRGSWKTMLSALTAVTRLVVSESESTEGVLFLLESRAKDPTTGTMSYLLPKLKEVVLSGVLFREDEFDSTVHCSLAHALAVALRMREAAGCRVDILRLSCCANVTFEDLAILKSFVPLQWDHQDRTVAALRSGARIDDEWFNDPFFEEHPEIDYMAQWDQERLEVDVDDDESSDDDSDDTDDD</sequence>
<dbReference type="STRING" id="92696.A0A4R0RDA2"/>